<evidence type="ECO:0000313" key="1">
    <source>
        <dbReference type="EMBL" id="QDU68156.1"/>
    </source>
</evidence>
<dbReference type="KEGG" id="pbap:Pla133_32500"/>
<evidence type="ECO:0000313" key="2">
    <source>
        <dbReference type="Proteomes" id="UP000316921"/>
    </source>
</evidence>
<dbReference type="SUPFAM" id="SSF53187">
    <property type="entry name" value="Zn-dependent exopeptidases"/>
    <property type="match status" value="1"/>
</dbReference>
<dbReference type="Pfam" id="PF05013">
    <property type="entry name" value="FGase"/>
    <property type="match status" value="1"/>
</dbReference>
<accession>A0A518BMI7</accession>
<keyword evidence="2" id="KW-1185">Reference proteome</keyword>
<sequence length="231" mass="25896">MSPELVLSCEHGGNRVPARYRNVLRGAEAALASHRGLDQGAAQLARQAARALGAPLVLSTTTRLLVDANRSHDNPGCFSEWTRGLPAAERERLLERYWRPHRLAVEQAVVAKGRRRVLHLSVHSFTPVWKGVQRDVDVGLLYDPARRLERAFVDAWLAELAASRPDLRLRRNRPYRGTSDGLTTALRQRFAPARYLGVELEVSQQLTLGPAAPWARLRRELVRSLGRALAR</sequence>
<dbReference type="InterPro" id="IPR007709">
    <property type="entry name" value="N-FG_amidohydro"/>
</dbReference>
<dbReference type="GO" id="GO:0016787">
    <property type="term" value="F:hydrolase activity"/>
    <property type="evidence" value="ECO:0007669"/>
    <property type="project" value="UniProtKB-KW"/>
</dbReference>
<reference evidence="1 2" key="1">
    <citation type="submission" date="2019-02" db="EMBL/GenBank/DDBJ databases">
        <title>Deep-cultivation of Planctomycetes and their phenomic and genomic characterization uncovers novel biology.</title>
        <authorList>
            <person name="Wiegand S."/>
            <person name="Jogler M."/>
            <person name="Boedeker C."/>
            <person name="Pinto D."/>
            <person name="Vollmers J."/>
            <person name="Rivas-Marin E."/>
            <person name="Kohn T."/>
            <person name="Peeters S.H."/>
            <person name="Heuer A."/>
            <person name="Rast P."/>
            <person name="Oberbeckmann S."/>
            <person name="Bunk B."/>
            <person name="Jeske O."/>
            <person name="Meyerdierks A."/>
            <person name="Storesund J.E."/>
            <person name="Kallscheuer N."/>
            <person name="Luecker S."/>
            <person name="Lage O.M."/>
            <person name="Pohl T."/>
            <person name="Merkel B.J."/>
            <person name="Hornburger P."/>
            <person name="Mueller R.-W."/>
            <person name="Bruemmer F."/>
            <person name="Labrenz M."/>
            <person name="Spormann A.M."/>
            <person name="Op den Camp H."/>
            <person name="Overmann J."/>
            <person name="Amann R."/>
            <person name="Jetten M.S.M."/>
            <person name="Mascher T."/>
            <person name="Medema M.H."/>
            <person name="Devos D.P."/>
            <person name="Kaster A.-K."/>
            <person name="Ovreas L."/>
            <person name="Rohde M."/>
            <person name="Galperin M.Y."/>
            <person name="Jogler C."/>
        </authorList>
    </citation>
    <scope>NUCLEOTIDE SEQUENCE [LARGE SCALE GENOMIC DNA]</scope>
    <source>
        <strain evidence="1 2">Pla133</strain>
    </source>
</reference>
<keyword evidence="1" id="KW-0378">Hydrolase</keyword>
<protein>
    <submittedName>
        <fullName evidence="1">N-formylglutamate amidohydrolase</fullName>
    </submittedName>
</protein>
<dbReference type="EMBL" id="CP036287">
    <property type="protein sequence ID" value="QDU68156.1"/>
    <property type="molecule type" value="Genomic_DNA"/>
</dbReference>
<dbReference type="AlphaFoldDB" id="A0A518BMI7"/>
<dbReference type="Gene3D" id="3.40.630.40">
    <property type="entry name" value="Zn-dependent exopeptidases"/>
    <property type="match status" value="1"/>
</dbReference>
<proteinExistence type="predicted"/>
<dbReference type="Proteomes" id="UP000316921">
    <property type="component" value="Chromosome"/>
</dbReference>
<name>A0A518BMI7_9BACT</name>
<gene>
    <name evidence="1" type="ORF">Pla133_32500</name>
</gene>
<dbReference type="RefSeq" id="WP_145066934.1">
    <property type="nucleotide sequence ID" value="NZ_CP036287.1"/>
</dbReference>
<organism evidence="1 2">
    <name type="scientific">Engelhardtia mirabilis</name>
    <dbReference type="NCBI Taxonomy" id="2528011"/>
    <lineage>
        <taxon>Bacteria</taxon>
        <taxon>Pseudomonadati</taxon>
        <taxon>Planctomycetota</taxon>
        <taxon>Planctomycetia</taxon>
        <taxon>Planctomycetia incertae sedis</taxon>
        <taxon>Engelhardtia</taxon>
    </lineage>
</organism>